<dbReference type="EMBL" id="AP028909">
    <property type="protein sequence ID" value="BES89467.1"/>
    <property type="molecule type" value="Genomic_DNA"/>
</dbReference>
<protein>
    <submittedName>
        <fullName evidence="1">Uncharacterized protein</fullName>
    </submittedName>
</protein>
<reference evidence="1 2" key="1">
    <citation type="submission" date="2023-09" db="EMBL/GenBank/DDBJ databases">
        <title>Nesidiocoris tenuis whole genome shotgun sequence.</title>
        <authorList>
            <person name="Shibata T."/>
            <person name="Shimoda M."/>
            <person name="Kobayashi T."/>
            <person name="Uehara T."/>
        </authorList>
    </citation>
    <scope>NUCLEOTIDE SEQUENCE [LARGE SCALE GENOMIC DNA]</scope>
    <source>
        <strain evidence="1 2">Japan</strain>
    </source>
</reference>
<organism evidence="1 2">
    <name type="scientific">Nesidiocoris tenuis</name>
    <dbReference type="NCBI Taxonomy" id="355587"/>
    <lineage>
        <taxon>Eukaryota</taxon>
        <taxon>Metazoa</taxon>
        <taxon>Ecdysozoa</taxon>
        <taxon>Arthropoda</taxon>
        <taxon>Hexapoda</taxon>
        <taxon>Insecta</taxon>
        <taxon>Pterygota</taxon>
        <taxon>Neoptera</taxon>
        <taxon>Paraneoptera</taxon>
        <taxon>Hemiptera</taxon>
        <taxon>Heteroptera</taxon>
        <taxon>Panheteroptera</taxon>
        <taxon>Cimicomorpha</taxon>
        <taxon>Miridae</taxon>
        <taxon>Dicyphina</taxon>
        <taxon>Nesidiocoris</taxon>
    </lineage>
</organism>
<dbReference type="Proteomes" id="UP001307889">
    <property type="component" value="Chromosome 1"/>
</dbReference>
<proteinExistence type="predicted"/>
<sequence>MVVHMNDRFGNVHFSTINSIPSILPQGSSRSLGRPQLNHRDKIASRKAIPRYEIRCASTNYRTGRESVIRSLGRYYVDIYGTSADVRRDKAANARGLALRTVRSPSVLQASKKAIATKGDGPNGDTTRPLVALRANFTNNSSFQLITKDQ</sequence>
<accession>A0ABN7AGJ7</accession>
<keyword evidence="2" id="KW-1185">Reference proteome</keyword>
<gene>
    <name evidence="1" type="ORF">NTJ_02275</name>
</gene>
<evidence type="ECO:0000313" key="2">
    <source>
        <dbReference type="Proteomes" id="UP001307889"/>
    </source>
</evidence>
<name>A0ABN7AGJ7_9HEMI</name>
<evidence type="ECO:0000313" key="1">
    <source>
        <dbReference type="EMBL" id="BES89467.1"/>
    </source>
</evidence>